<keyword evidence="3" id="KW-1185">Reference proteome</keyword>
<dbReference type="SUPFAM" id="SSF53474">
    <property type="entry name" value="alpha/beta-Hydrolases"/>
    <property type="match status" value="1"/>
</dbReference>
<sequence>MTSPLLGAADVLYCGLHKALQPNEERWFREGYGDLPVYERRAAELMREWQRDGLSSLDRKLAIEWSRAASNDPAVRLDEGSFASPLAADLPEGPTRTARFLFVRAVPGGKLPRTKSVVVIMAATGVTDYEGRDATMARPLLEHGIASFIVMPPFNGTRSPPGQTKHYISNVADYLRQTLAIMLEGAVLLRLVSSGFQVGENESYSKLTPAVAGISWGGAMASLAALVSRRQVACMIGLGAVCPRAMATGAIRWQLDWEALRRERSHTQQQAALYLTEIFSRYTFETLLAMRPDGQATIGAVVQVAARHDHYVVASEAEQLHAALVPAVRKEGVCRLHWVDGGHVTAIATESRTFVPPCVEAIRAMESLDFSASPSSKSTMKTIMLFVIFCACLAMLLASGYGIYSRV</sequence>
<gene>
    <name evidence="2" type="ORF">AB1Y20_006798</name>
</gene>
<evidence type="ECO:0000313" key="3">
    <source>
        <dbReference type="Proteomes" id="UP001515480"/>
    </source>
</evidence>
<evidence type="ECO:0000313" key="2">
    <source>
        <dbReference type="EMBL" id="KAL1510493.1"/>
    </source>
</evidence>
<dbReference type="EMBL" id="JBGBPQ010000015">
    <property type="protein sequence ID" value="KAL1510493.1"/>
    <property type="molecule type" value="Genomic_DNA"/>
</dbReference>
<dbReference type="PANTHER" id="PTHR13617">
    <property type="entry name" value="PROTEIN ABHD18"/>
    <property type="match status" value="1"/>
</dbReference>
<keyword evidence="1" id="KW-0472">Membrane</keyword>
<dbReference type="AlphaFoldDB" id="A0AB34IYQ9"/>
<keyword evidence="1" id="KW-1133">Transmembrane helix</keyword>
<accession>A0AB34IYQ9</accession>
<dbReference type="Proteomes" id="UP001515480">
    <property type="component" value="Unassembled WGS sequence"/>
</dbReference>
<organism evidence="2 3">
    <name type="scientific">Prymnesium parvum</name>
    <name type="common">Toxic golden alga</name>
    <dbReference type="NCBI Taxonomy" id="97485"/>
    <lineage>
        <taxon>Eukaryota</taxon>
        <taxon>Haptista</taxon>
        <taxon>Haptophyta</taxon>
        <taxon>Prymnesiophyceae</taxon>
        <taxon>Prymnesiales</taxon>
        <taxon>Prymnesiaceae</taxon>
        <taxon>Prymnesium</taxon>
    </lineage>
</organism>
<dbReference type="InterPro" id="IPR029058">
    <property type="entry name" value="AB_hydrolase_fold"/>
</dbReference>
<name>A0AB34IYQ9_PRYPA</name>
<dbReference type="Pfam" id="PF09752">
    <property type="entry name" value="ABHD18"/>
    <property type="match status" value="1"/>
</dbReference>
<evidence type="ECO:0000256" key="1">
    <source>
        <dbReference type="SAM" id="Phobius"/>
    </source>
</evidence>
<keyword evidence="1" id="KW-0812">Transmembrane</keyword>
<dbReference type="PANTHER" id="PTHR13617:SF14">
    <property type="entry name" value="PROTEIN ABHD18"/>
    <property type="match status" value="1"/>
</dbReference>
<feature type="transmembrane region" description="Helical" evidence="1">
    <location>
        <begin position="383"/>
        <end position="404"/>
    </location>
</feature>
<protein>
    <submittedName>
        <fullName evidence="2">Uncharacterized protein</fullName>
    </submittedName>
</protein>
<comment type="caution">
    <text evidence="2">The sequence shown here is derived from an EMBL/GenBank/DDBJ whole genome shotgun (WGS) entry which is preliminary data.</text>
</comment>
<reference evidence="2 3" key="1">
    <citation type="journal article" date="2024" name="Science">
        <title>Giant polyketide synthase enzymes in the biosynthesis of giant marine polyether toxins.</title>
        <authorList>
            <person name="Fallon T.R."/>
            <person name="Shende V.V."/>
            <person name="Wierzbicki I.H."/>
            <person name="Pendleton A.L."/>
            <person name="Watervoot N.F."/>
            <person name="Auber R.P."/>
            <person name="Gonzalez D.J."/>
            <person name="Wisecaver J.H."/>
            <person name="Moore B.S."/>
        </authorList>
    </citation>
    <scope>NUCLEOTIDE SEQUENCE [LARGE SCALE GENOMIC DNA]</scope>
    <source>
        <strain evidence="2 3">12B1</strain>
    </source>
</reference>
<proteinExistence type="predicted"/>
<dbReference type="Gene3D" id="3.40.50.1820">
    <property type="entry name" value="alpha/beta hydrolase"/>
    <property type="match status" value="1"/>
</dbReference>
<dbReference type="InterPro" id="IPR019149">
    <property type="entry name" value="ABHD18"/>
</dbReference>